<dbReference type="PROSITE" id="PS51898">
    <property type="entry name" value="TYR_RECOMBINASE"/>
    <property type="match status" value="1"/>
</dbReference>
<dbReference type="PANTHER" id="PTHR30349">
    <property type="entry name" value="PHAGE INTEGRASE-RELATED"/>
    <property type="match status" value="1"/>
</dbReference>
<dbReference type="Pfam" id="PF00589">
    <property type="entry name" value="Phage_integrase"/>
    <property type="match status" value="1"/>
</dbReference>
<dbReference type="EMBL" id="CP065689">
    <property type="protein sequence ID" value="QPS60186.1"/>
    <property type="molecule type" value="Genomic_DNA"/>
</dbReference>
<dbReference type="GeneID" id="70784172"/>
<gene>
    <name evidence="5" type="ORF">I6G51_02995</name>
</gene>
<dbReference type="PANTHER" id="PTHR30349:SF64">
    <property type="entry name" value="PROPHAGE INTEGRASE INTD-RELATED"/>
    <property type="match status" value="1"/>
</dbReference>
<comment type="similarity">
    <text evidence="1">Belongs to the 'phage' integrase family.</text>
</comment>
<evidence type="ECO:0000313" key="5">
    <source>
        <dbReference type="EMBL" id="QPS60186.1"/>
    </source>
</evidence>
<dbReference type="InterPro" id="IPR011010">
    <property type="entry name" value="DNA_brk_join_enz"/>
</dbReference>
<evidence type="ECO:0000256" key="2">
    <source>
        <dbReference type="ARBA" id="ARBA00023125"/>
    </source>
</evidence>
<dbReference type="InterPro" id="IPR002104">
    <property type="entry name" value="Integrase_catalytic"/>
</dbReference>
<dbReference type="InterPro" id="IPR028259">
    <property type="entry name" value="AP2-like_int_N"/>
</dbReference>
<keyword evidence="3" id="KW-0233">DNA recombination</keyword>
<dbReference type="Pfam" id="PF14657">
    <property type="entry name" value="Arm-DNA-bind_4"/>
    <property type="match status" value="1"/>
</dbReference>
<evidence type="ECO:0000313" key="6">
    <source>
        <dbReference type="Proteomes" id="UP000594905"/>
    </source>
</evidence>
<dbReference type="Gene3D" id="1.10.443.10">
    <property type="entry name" value="Intergrase catalytic core"/>
    <property type="match status" value="1"/>
</dbReference>
<accession>A0A7T3CU66</accession>
<feature type="domain" description="Tyr recombinase" evidence="4">
    <location>
        <begin position="177"/>
        <end position="371"/>
    </location>
</feature>
<dbReference type="RefSeq" id="WP_052319625.1">
    <property type="nucleotide sequence ID" value="NZ_CP065689.1"/>
</dbReference>
<dbReference type="InterPro" id="IPR010998">
    <property type="entry name" value="Integrase_recombinase_N"/>
</dbReference>
<protein>
    <submittedName>
        <fullName evidence="5">Site-specific integrase</fullName>
    </submittedName>
</protein>
<evidence type="ECO:0000256" key="1">
    <source>
        <dbReference type="ARBA" id="ARBA00008857"/>
    </source>
</evidence>
<evidence type="ECO:0000259" key="4">
    <source>
        <dbReference type="PROSITE" id="PS51898"/>
    </source>
</evidence>
<keyword evidence="6" id="KW-1185">Reference proteome</keyword>
<name>A0A7T3CU66_9CORY</name>
<dbReference type="InterPro" id="IPR050090">
    <property type="entry name" value="Tyrosine_recombinase_XerCD"/>
</dbReference>
<dbReference type="SUPFAM" id="SSF56349">
    <property type="entry name" value="DNA breaking-rejoining enzymes"/>
    <property type="match status" value="1"/>
</dbReference>
<sequence length="381" mass="42813">MTKMASVEPYYLKHKEGDEKAKKRAMRYMVQYRTPDRKLTKKRGFKRKKDAQKFADEVERTKSTGTFIHPQAGRATISEIRSLWLPSQDALAPRTKRTNLSAYNVHIASHWGEWPVNRITAPDVRQWVSDMQSEGKKRDTILRAVYVLRSLCETAVEAKMIPANPVQKISVKRESNPRRAYLTPEQVEVLVQVQNTDNEKAIIYTMAYCGPRISEIAALDVGDFDPVSRRLHVDKSVKDYGVVGPTKTYENRRVPVPEFLCRKLIDLVGARPSDSPLFLSAEGQRLDVGNYRARVFKPSVEAAAKMWEDEGRPGEFPAVLPHGLRHTCASFAISVGANVKAVQGLLGHESAAVTLNVYADLFPDDLNQVGEALNALHNDVS</sequence>
<organism evidence="5 6">
    <name type="scientific">Corynebacterium minutissimum</name>
    <dbReference type="NCBI Taxonomy" id="38301"/>
    <lineage>
        <taxon>Bacteria</taxon>
        <taxon>Bacillati</taxon>
        <taxon>Actinomycetota</taxon>
        <taxon>Actinomycetes</taxon>
        <taxon>Mycobacteriales</taxon>
        <taxon>Corynebacteriaceae</taxon>
        <taxon>Corynebacterium</taxon>
    </lineage>
</organism>
<dbReference type="Proteomes" id="UP000594905">
    <property type="component" value="Chromosome"/>
</dbReference>
<dbReference type="Gene3D" id="1.10.150.130">
    <property type="match status" value="1"/>
</dbReference>
<reference evidence="5 6" key="1">
    <citation type="submission" date="2020-12" db="EMBL/GenBank/DDBJ databases">
        <title>FDA dAtabase for Regulatory Grade micrObial Sequences (FDA-ARGOS): Supporting development and validation of Infectious Disease Dx tests.</title>
        <authorList>
            <person name="Sproer C."/>
            <person name="Gronow S."/>
            <person name="Severitt S."/>
            <person name="Schroder I."/>
            <person name="Tallon L."/>
            <person name="Sadzewicz L."/>
            <person name="Zhao X."/>
            <person name="Boylan J."/>
            <person name="Ott S."/>
            <person name="Bowen H."/>
            <person name="Vavikolanu K."/>
            <person name="Mehta A."/>
            <person name="Aluvathingal J."/>
            <person name="Nadendla S."/>
            <person name="Lowell S."/>
            <person name="Myers T."/>
            <person name="Yan Y."/>
            <person name="Sichtig H."/>
        </authorList>
    </citation>
    <scope>NUCLEOTIDE SEQUENCE [LARGE SCALE GENOMIC DNA]</scope>
    <source>
        <strain evidence="5 6">FDAARGOS_894</strain>
    </source>
</reference>
<proteinExistence type="inferred from homology"/>
<keyword evidence="2" id="KW-0238">DNA-binding</keyword>
<evidence type="ECO:0000256" key="3">
    <source>
        <dbReference type="ARBA" id="ARBA00023172"/>
    </source>
</evidence>
<dbReference type="InterPro" id="IPR013762">
    <property type="entry name" value="Integrase-like_cat_sf"/>
</dbReference>
<dbReference type="CDD" id="cd01189">
    <property type="entry name" value="INT_ICEBs1_C_like"/>
    <property type="match status" value="1"/>
</dbReference>